<feature type="transmembrane region" description="Helical" evidence="8">
    <location>
        <begin position="94"/>
        <end position="113"/>
    </location>
</feature>
<organism evidence="10 11">
    <name type="scientific">Silvanigrella paludirubra</name>
    <dbReference type="NCBI Taxonomy" id="2499159"/>
    <lineage>
        <taxon>Bacteria</taxon>
        <taxon>Pseudomonadati</taxon>
        <taxon>Bdellovibrionota</taxon>
        <taxon>Oligoflexia</taxon>
        <taxon>Silvanigrellales</taxon>
        <taxon>Silvanigrellaceae</taxon>
        <taxon>Silvanigrella</taxon>
    </lineage>
</organism>
<dbReference type="OrthoDB" id="5289066at2"/>
<feature type="domain" description="Major facilitator superfamily (MFS) profile" evidence="9">
    <location>
        <begin position="23"/>
        <end position="414"/>
    </location>
</feature>
<keyword evidence="5 8" id="KW-0812">Transmembrane</keyword>
<dbReference type="NCBIfam" id="TIGR00710">
    <property type="entry name" value="efflux_Bcr_CflA"/>
    <property type="match status" value="1"/>
</dbReference>
<sequence>MEYSAVQKENEQIQNKEPNFSKIHRILFISCIIFICAIGFVASDIYLPSLPAIADYYHKEAFWAQSTMTAFLITMAVFQIFSGSLSDKFGRKNVLFLFMIIFILASVGCYASSTIYELIFFRVLQAIGACAGMSIGQAIVADLFNSKEMGRVLSITIPLVAFSPAIAPVLGGHIEIHFNWQTNFLILALYGLIIIFMLLSPIIPKLQENNYSQKKSAFDIKVFIQVLLNKKFFGFALFMMVSNASYFSFVAACPFLLKKFGYSPTAVGYAFCAASFPYMFASFMGRRLSLTKSSLQIIFLGLILNVIGGTVLLIMYFINWPHILALMIPVFIITIGNGLLMPFSSANAISLFPKNAGMVTGTLGSMQLTAAGIGTAVMGIIENGTLYPLGVFVLGIAFLSIIYFISVFKISSLKN</sequence>
<dbReference type="InterPro" id="IPR004812">
    <property type="entry name" value="Efflux_drug-R_Bcr/CmlA"/>
</dbReference>
<feature type="transmembrane region" description="Helical" evidence="8">
    <location>
        <begin position="263"/>
        <end position="285"/>
    </location>
</feature>
<comment type="subcellular location">
    <subcellularLocation>
        <location evidence="1">Cell membrane</location>
        <topology evidence="1">Multi-pass membrane protein</topology>
    </subcellularLocation>
</comment>
<evidence type="ECO:0000256" key="2">
    <source>
        <dbReference type="ARBA" id="ARBA00006236"/>
    </source>
</evidence>
<feature type="transmembrane region" description="Helical" evidence="8">
    <location>
        <begin position="152"/>
        <end position="172"/>
    </location>
</feature>
<dbReference type="Gene3D" id="1.20.1720.10">
    <property type="entry name" value="Multidrug resistance protein D"/>
    <property type="match status" value="1"/>
</dbReference>
<feature type="transmembrane region" description="Helical" evidence="8">
    <location>
        <begin position="119"/>
        <end position="140"/>
    </location>
</feature>
<dbReference type="AlphaFoldDB" id="A0A6N6VYD4"/>
<evidence type="ECO:0000256" key="3">
    <source>
        <dbReference type="ARBA" id="ARBA00022448"/>
    </source>
</evidence>
<keyword evidence="4" id="KW-1003">Cell membrane</keyword>
<gene>
    <name evidence="10" type="ORF">GCL60_06170</name>
</gene>
<dbReference type="SUPFAM" id="SSF103473">
    <property type="entry name" value="MFS general substrate transporter"/>
    <property type="match status" value="1"/>
</dbReference>
<dbReference type="InterPro" id="IPR036259">
    <property type="entry name" value="MFS_trans_sf"/>
</dbReference>
<evidence type="ECO:0000256" key="5">
    <source>
        <dbReference type="ARBA" id="ARBA00022692"/>
    </source>
</evidence>
<comment type="caution">
    <text evidence="10">The sequence shown here is derived from an EMBL/GenBank/DDBJ whole genome shotgun (WGS) entry which is preliminary data.</text>
</comment>
<accession>A0A6N6VYD4</accession>
<dbReference type="PANTHER" id="PTHR42718:SF9">
    <property type="entry name" value="MAJOR FACILITATOR SUPERFAMILY MULTIDRUG TRANSPORTER MFSC"/>
    <property type="match status" value="1"/>
</dbReference>
<feature type="transmembrane region" description="Helical" evidence="8">
    <location>
        <begin position="26"/>
        <end position="47"/>
    </location>
</feature>
<name>A0A6N6VYD4_9BACT</name>
<dbReference type="GO" id="GO:1990961">
    <property type="term" value="P:xenobiotic detoxification by transmembrane export across the plasma membrane"/>
    <property type="evidence" value="ECO:0007669"/>
    <property type="project" value="InterPro"/>
</dbReference>
<dbReference type="RefSeq" id="WP_153419392.1">
    <property type="nucleotide sequence ID" value="NZ_WFLM01000002.1"/>
</dbReference>
<evidence type="ECO:0000313" key="11">
    <source>
        <dbReference type="Proteomes" id="UP000437748"/>
    </source>
</evidence>
<evidence type="ECO:0000256" key="6">
    <source>
        <dbReference type="ARBA" id="ARBA00022989"/>
    </source>
</evidence>
<comment type="similarity">
    <text evidence="2">Belongs to the major facilitator superfamily. Bcr/CmlA family.</text>
</comment>
<evidence type="ECO:0000256" key="4">
    <source>
        <dbReference type="ARBA" id="ARBA00022475"/>
    </source>
</evidence>
<feature type="transmembrane region" description="Helical" evidence="8">
    <location>
        <begin position="387"/>
        <end position="408"/>
    </location>
</feature>
<reference evidence="10 11" key="1">
    <citation type="submission" date="2019-10" db="EMBL/GenBank/DDBJ databases">
        <title>New species of Slilvanegrellaceae.</title>
        <authorList>
            <person name="Pitt A."/>
            <person name="Hahn M.W."/>
        </authorList>
    </citation>
    <scope>NUCLEOTIDE SEQUENCE [LARGE SCALE GENOMIC DNA]</scope>
    <source>
        <strain evidence="10 11">SP-Ram-0.45-NSY-1</strain>
    </source>
</reference>
<keyword evidence="6 8" id="KW-1133">Transmembrane helix</keyword>
<evidence type="ECO:0000256" key="8">
    <source>
        <dbReference type="SAM" id="Phobius"/>
    </source>
</evidence>
<dbReference type="PANTHER" id="PTHR42718">
    <property type="entry name" value="MAJOR FACILITATOR SUPERFAMILY MULTIDRUG TRANSPORTER MFSC"/>
    <property type="match status" value="1"/>
</dbReference>
<keyword evidence="11" id="KW-1185">Reference proteome</keyword>
<feature type="transmembrane region" description="Helical" evidence="8">
    <location>
        <begin position="232"/>
        <end position="257"/>
    </location>
</feature>
<keyword evidence="3" id="KW-0813">Transport</keyword>
<dbReference type="Proteomes" id="UP000437748">
    <property type="component" value="Unassembled WGS sequence"/>
</dbReference>
<dbReference type="GO" id="GO:0005886">
    <property type="term" value="C:plasma membrane"/>
    <property type="evidence" value="ECO:0007669"/>
    <property type="project" value="UniProtKB-SubCell"/>
</dbReference>
<dbReference type="InterPro" id="IPR011701">
    <property type="entry name" value="MFS"/>
</dbReference>
<evidence type="ECO:0000256" key="7">
    <source>
        <dbReference type="ARBA" id="ARBA00023136"/>
    </source>
</evidence>
<evidence type="ECO:0000313" key="10">
    <source>
        <dbReference type="EMBL" id="KAB8039846.1"/>
    </source>
</evidence>
<keyword evidence="7 8" id="KW-0472">Membrane</keyword>
<feature type="transmembrane region" description="Helical" evidence="8">
    <location>
        <begin position="62"/>
        <end position="82"/>
    </location>
</feature>
<dbReference type="PROSITE" id="PS50850">
    <property type="entry name" value="MFS"/>
    <property type="match status" value="1"/>
</dbReference>
<dbReference type="InterPro" id="IPR020846">
    <property type="entry name" value="MFS_dom"/>
</dbReference>
<evidence type="ECO:0000256" key="1">
    <source>
        <dbReference type="ARBA" id="ARBA00004651"/>
    </source>
</evidence>
<dbReference type="Pfam" id="PF07690">
    <property type="entry name" value="MFS_1"/>
    <property type="match status" value="1"/>
</dbReference>
<evidence type="ECO:0000259" key="9">
    <source>
        <dbReference type="PROSITE" id="PS50850"/>
    </source>
</evidence>
<feature type="transmembrane region" description="Helical" evidence="8">
    <location>
        <begin position="324"/>
        <end position="344"/>
    </location>
</feature>
<feature type="transmembrane region" description="Helical" evidence="8">
    <location>
        <begin position="356"/>
        <end position="381"/>
    </location>
</feature>
<dbReference type="GO" id="GO:0042910">
    <property type="term" value="F:xenobiotic transmembrane transporter activity"/>
    <property type="evidence" value="ECO:0007669"/>
    <property type="project" value="InterPro"/>
</dbReference>
<dbReference type="CDD" id="cd17320">
    <property type="entry name" value="MFS_MdfA_MDR_like"/>
    <property type="match status" value="1"/>
</dbReference>
<protein>
    <submittedName>
        <fullName evidence="10">Bcr/CflA family efflux MFS transporter</fullName>
    </submittedName>
</protein>
<dbReference type="EMBL" id="WFLM01000002">
    <property type="protein sequence ID" value="KAB8039846.1"/>
    <property type="molecule type" value="Genomic_DNA"/>
</dbReference>
<feature type="transmembrane region" description="Helical" evidence="8">
    <location>
        <begin position="297"/>
        <end position="318"/>
    </location>
</feature>
<feature type="transmembrane region" description="Helical" evidence="8">
    <location>
        <begin position="184"/>
        <end position="204"/>
    </location>
</feature>
<proteinExistence type="inferred from homology"/>